<dbReference type="GO" id="GO:0005525">
    <property type="term" value="F:GTP binding"/>
    <property type="evidence" value="ECO:0007669"/>
    <property type="project" value="UniProtKB-KW"/>
</dbReference>
<name>A0AAV6GSF1_9TELE</name>
<evidence type="ECO:0000256" key="1">
    <source>
        <dbReference type="ARBA" id="ARBA00008535"/>
    </source>
</evidence>
<feature type="domain" description="AIG1-type G" evidence="5">
    <location>
        <begin position="58"/>
        <end position="256"/>
    </location>
</feature>
<gene>
    <name evidence="6" type="ORF">AALO_G00095390</name>
</gene>
<dbReference type="InterPro" id="IPR006703">
    <property type="entry name" value="G_AIG1"/>
</dbReference>
<keyword evidence="7" id="KW-1185">Reference proteome</keyword>
<protein>
    <recommendedName>
        <fullName evidence="5">AIG1-type G domain-containing protein</fullName>
    </recommendedName>
</protein>
<keyword evidence="2" id="KW-0547">Nucleotide-binding</keyword>
<dbReference type="SUPFAM" id="SSF52540">
    <property type="entry name" value="P-loop containing nucleoside triphosphate hydrolases"/>
    <property type="match status" value="1"/>
</dbReference>
<keyword evidence="3" id="KW-0342">GTP-binding</keyword>
<dbReference type="PANTHER" id="PTHR10903:SF188">
    <property type="entry name" value="GTPASE IMAP FAMILY MEMBER 2-LIKE-RELATED"/>
    <property type="match status" value="1"/>
</dbReference>
<accession>A0AAV6GSF1</accession>
<feature type="coiled-coil region" evidence="4">
    <location>
        <begin position="252"/>
        <end position="287"/>
    </location>
</feature>
<dbReference type="InterPro" id="IPR027417">
    <property type="entry name" value="P-loop_NTPase"/>
</dbReference>
<reference evidence="6" key="1">
    <citation type="submission" date="2020-10" db="EMBL/GenBank/DDBJ databases">
        <title>Chromosome-scale genome assembly of the Allis shad, Alosa alosa.</title>
        <authorList>
            <person name="Margot Z."/>
            <person name="Christophe K."/>
            <person name="Cabau C."/>
            <person name="Louis A."/>
            <person name="Berthelot C."/>
            <person name="Parey E."/>
            <person name="Roest Crollius H."/>
            <person name="Montfort J."/>
            <person name="Robinson-Rechavi M."/>
            <person name="Bucao C."/>
            <person name="Bouchez O."/>
            <person name="Gislard M."/>
            <person name="Lluch J."/>
            <person name="Milhes M."/>
            <person name="Lampietro C."/>
            <person name="Lopez Roques C."/>
            <person name="Donnadieu C."/>
            <person name="Braasch I."/>
            <person name="Desvignes T."/>
            <person name="Postlethwait J."/>
            <person name="Bobe J."/>
            <person name="Guiguen Y."/>
        </authorList>
    </citation>
    <scope>NUCLEOTIDE SEQUENCE</scope>
    <source>
        <strain evidence="6">M-15738</strain>
        <tissue evidence="6">Blood</tissue>
    </source>
</reference>
<sequence length="347" mass="39853">EIQSVTVDLSKRICFNRKFNETSLISEVLHRLEKMKHFMFLTLLWTIPLLSRGTASGDEQLRIVLLGRSGAGKSATGNTILGREAFREDSSFNSVTSVSSQESGEVQRRQITIVDTPGLFDTEKTTDELKREIEKCVNLSIPGPHVFLLVIRLGVRFTEEEINTVKWIQENFGERAATFTMVLFTHVDQLRGKSLKSTLNKNLQTLIDSCGGRYHAFNNEEKDDKTQVIELLEKIDSLVKKNGGEYYTNKLYQDAQERIREEEERRRKEEQREREEEEMKIREGVRQTMMLEEELEDICVCSVVFLGTHVGGPTSPVREIIRVVAGYKMARIPCSYWLRIATYFVGS</sequence>
<evidence type="ECO:0000256" key="4">
    <source>
        <dbReference type="SAM" id="Coils"/>
    </source>
</evidence>
<dbReference type="CDD" id="cd01852">
    <property type="entry name" value="AIG1"/>
    <property type="match status" value="1"/>
</dbReference>
<dbReference type="Pfam" id="PF04548">
    <property type="entry name" value="AIG1"/>
    <property type="match status" value="1"/>
</dbReference>
<keyword evidence="4" id="KW-0175">Coiled coil</keyword>
<feature type="non-terminal residue" evidence="6">
    <location>
        <position position="1"/>
    </location>
</feature>
<evidence type="ECO:0000313" key="7">
    <source>
        <dbReference type="Proteomes" id="UP000823561"/>
    </source>
</evidence>
<dbReference type="PROSITE" id="PS51720">
    <property type="entry name" value="G_AIG1"/>
    <property type="match status" value="1"/>
</dbReference>
<evidence type="ECO:0000256" key="3">
    <source>
        <dbReference type="ARBA" id="ARBA00023134"/>
    </source>
</evidence>
<dbReference type="PANTHER" id="PTHR10903">
    <property type="entry name" value="GTPASE, IMAP FAMILY MEMBER-RELATED"/>
    <property type="match status" value="1"/>
</dbReference>
<dbReference type="EMBL" id="JADWDJ010000007">
    <property type="protein sequence ID" value="KAG5278118.1"/>
    <property type="molecule type" value="Genomic_DNA"/>
</dbReference>
<dbReference type="InterPro" id="IPR045058">
    <property type="entry name" value="GIMA/IAN/Toc"/>
</dbReference>
<dbReference type="Proteomes" id="UP000823561">
    <property type="component" value="Chromosome 7"/>
</dbReference>
<evidence type="ECO:0000313" key="6">
    <source>
        <dbReference type="EMBL" id="KAG5278118.1"/>
    </source>
</evidence>
<dbReference type="Gene3D" id="3.40.50.300">
    <property type="entry name" value="P-loop containing nucleotide triphosphate hydrolases"/>
    <property type="match status" value="1"/>
</dbReference>
<comment type="similarity">
    <text evidence="1">Belongs to the TRAFAC class TrmE-Era-EngA-EngB-Septin-like GTPase superfamily. AIG1/Toc34/Toc159-like paraseptin GTPase family. IAN subfamily.</text>
</comment>
<comment type="caution">
    <text evidence="6">The sequence shown here is derived from an EMBL/GenBank/DDBJ whole genome shotgun (WGS) entry which is preliminary data.</text>
</comment>
<evidence type="ECO:0000256" key="2">
    <source>
        <dbReference type="ARBA" id="ARBA00022741"/>
    </source>
</evidence>
<dbReference type="FunFam" id="3.40.50.300:FF:000366">
    <property type="entry name" value="GTPase, IMAP family member 2"/>
    <property type="match status" value="1"/>
</dbReference>
<evidence type="ECO:0000259" key="5">
    <source>
        <dbReference type="PROSITE" id="PS51720"/>
    </source>
</evidence>
<dbReference type="AlphaFoldDB" id="A0AAV6GSF1"/>
<proteinExistence type="inferred from homology"/>
<organism evidence="6 7">
    <name type="scientific">Alosa alosa</name>
    <name type="common">allis shad</name>
    <dbReference type="NCBI Taxonomy" id="278164"/>
    <lineage>
        <taxon>Eukaryota</taxon>
        <taxon>Metazoa</taxon>
        <taxon>Chordata</taxon>
        <taxon>Craniata</taxon>
        <taxon>Vertebrata</taxon>
        <taxon>Euteleostomi</taxon>
        <taxon>Actinopterygii</taxon>
        <taxon>Neopterygii</taxon>
        <taxon>Teleostei</taxon>
        <taxon>Clupei</taxon>
        <taxon>Clupeiformes</taxon>
        <taxon>Clupeoidei</taxon>
        <taxon>Clupeidae</taxon>
        <taxon>Alosa</taxon>
    </lineage>
</organism>